<dbReference type="FunFam" id="1.25.10.10:FF:000114">
    <property type="entry name" value="MMS19 nucleotide excision repair protein homolog isoform X2"/>
    <property type="match status" value="1"/>
</dbReference>
<dbReference type="GO" id="GO:0006281">
    <property type="term" value="P:DNA repair"/>
    <property type="evidence" value="ECO:0007669"/>
    <property type="project" value="UniProtKB-UniRule"/>
</dbReference>
<keyword evidence="5" id="KW-0677">Repeat</keyword>
<accession>A0A3B3T6J6</accession>
<evidence type="ECO:0000256" key="7">
    <source>
        <dbReference type="ARBA" id="ARBA00023204"/>
    </source>
</evidence>
<dbReference type="STRING" id="1676925.ENSPKIP00000038280"/>
<evidence type="ECO:0000256" key="4">
    <source>
        <dbReference type="ARBA" id="ARBA00022490"/>
    </source>
</evidence>
<dbReference type="GO" id="GO:0071817">
    <property type="term" value="C:MMXD complex"/>
    <property type="evidence" value="ECO:0007669"/>
    <property type="project" value="TreeGrafter"/>
</dbReference>
<reference evidence="13" key="1">
    <citation type="submission" date="2025-08" db="UniProtKB">
        <authorList>
            <consortium name="Ensembl"/>
        </authorList>
    </citation>
    <scope>IDENTIFICATION</scope>
</reference>
<proteinExistence type="inferred from homology"/>
<comment type="similarity">
    <text evidence="3 10">Belongs to the MET18/MMS19 family.</text>
</comment>
<dbReference type="PANTHER" id="PTHR12891">
    <property type="entry name" value="DNA REPAIR/TRANSCRIPTION PROTEIN MET18/MMS19"/>
    <property type="match status" value="1"/>
</dbReference>
<dbReference type="Pfam" id="PF14500">
    <property type="entry name" value="MMS19_N"/>
    <property type="match status" value="1"/>
</dbReference>
<feature type="domain" description="MMS19 N-terminal" evidence="12">
    <location>
        <begin position="64"/>
        <end position="325"/>
    </location>
</feature>
<protein>
    <recommendedName>
        <fullName evidence="10">MMS19 nucleotide excision repair protein</fullName>
    </recommendedName>
</protein>
<dbReference type="InterPro" id="IPR039920">
    <property type="entry name" value="MMS19"/>
</dbReference>
<dbReference type="Proteomes" id="UP000261540">
    <property type="component" value="Unplaced"/>
</dbReference>
<dbReference type="GO" id="GO:0051604">
    <property type="term" value="P:protein maturation"/>
    <property type="evidence" value="ECO:0007669"/>
    <property type="project" value="UniProtKB-UniRule"/>
</dbReference>
<evidence type="ECO:0000256" key="2">
    <source>
        <dbReference type="ARBA" id="ARBA00004186"/>
    </source>
</evidence>
<evidence type="ECO:0000256" key="9">
    <source>
        <dbReference type="ARBA" id="ARBA00023242"/>
    </source>
</evidence>
<dbReference type="InterPro" id="IPR016024">
    <property type="entry name" value="ARM-type_fold"/>
</dbReference>
<dbReference type="GO" id="GO:0005634">
    <property type="term" value="C:nucleus"/>
    <property type="evidence" value="ECO:0007669"/>
    <property type="project" value="UniProtKB-SubCell"/>
</dbReference>
<dbReference type="Pfam" id="PF12460">
    <property type="entry name" value="MMS19_C"/>
    <property type="match status" value="1"/>
</dbReference>
<dbReference type="GO" id="GO:0097361">
    <property type="term" value="C:cytosolic [4Fe-4S] assembly targeting complex"/>
    <property type="evidence" value="ECO:0007669"/>
    <property type="project" value="UniProtKB-UniRule"/>
</dbReference>
<keyword evidence="9 10" id="KW-0539">Nucleus</keyword>
<dbReference type="AlphaFoldDB" id="A0A3B3T6J6"/>
<dbReference type="GO" id="GO:0016226">
    <property type="term" value="P:iron-sulfur cluster assembly"/>
    <property type="evidence" value="ECO:0007669"/>
    <property type="project" value="UniProtKB-UniRule"/>
</dbReference>
<sequence length="1046" mass="114565">MIYTPISMICQHLRTRSLLSRTMATDGAVLLGLVEEFVSGQQDSKAADTARGVKTGQFKILELVEALGLSLTSSQPQTRARGVQLLSEVLHECNSSLSEKEVEVLVVFYENRLKDHYVILPHVLQGIKALTKTPLWPPGLAVSVLRSLFRDIHVQSLMLVERSCVYSILINLMEFKEEELKGLGADFVFGFVQAMDSERDPRNLLLAFQIARNILLRGYELGKFTEELFEVTSGYFPLDFTPPPNNPHGITQEDLIVALRGVLSGTARFAQILLPLIIEKLDSDVQNAKLDCLQTLEACASVYSYSELKGFLSGLWASLRREVFQTASEKIEAAGLSALSALSACLSRSVLDSQGDDGLHVFLDLVIQDCQHHLCEPDLKLVWPSAKLLQAAGGASYRASHRITSVVMPKLMQQYISQTQCAHRRTLLEVLQGFLQPVQCSVPLEGDENVFSTFRESLCTVVFDALSESNSGLQVAACRVLVSLGQQPDLLLASDVELAISHLTRLVLEDEELQVSTAVLECSRCLSLLHPGTFAATIVPRLKEEIFTEPMTQGDGPPPKALRERCMTALAAVSTQPAVIRESAPVLLEVLASSHTGTGSFAADDALAACRSLQRIVEQAPDVEDTGRFFHDIIIPRLLGLALQAGLWRGVSPPRESPLTEEPVLLALVPVMGTACARLQPQLSAVTAARAVSLFLDGDVSFLQEDGLPAGLQLLRVPHSGSLSQLTCLLMACVCSVPQSVELPQVERLMAELEELSCTSTHPFSYISASKCFAGLVNKRPAGEALDLLLDRVMGRICSELDRASSSLRLQAFTLLLWVTKALLIRYHPRASVLTDKMFSLLTDHELGPLVADGFSVLMSDPVDVLTRAGHAEVRIMYRQRFFTENSAKLVQGFNSAEKEMKPSYLKALSHIVNNLPRQVQLSELPALLPLLREALSCPDQAVQLSTLSCLYPVLMDSSPVSTLCPQLEGLISRLLGLTSSPAMKVRITSLQCLNAVSHFPDHGVLPFRDRVLRALAPPLDDKKRLVRKEAVAARGEWFLLGSPGR</sequence>
<evidence type="ECO:0000256" key="8">
    <source>
        <dbReference type="ARBA" id="ARBA00023212"/>
    </source>
</evidence>
<comment type="function">
    <text evidence="10">Key component of the cytosolic iron-sulfur protein assembly (CIA) complex, a multiprotein complex that mediates the incorporation of iron-sulfur cluster into apoproteins specifically involved in DNA metabolism and genomic integrity. In the CIA complex, MMS19 acts as an adapter between early-acting CIA components and a subset of cellular target iron-sulfur proteins.</text>
</comment>
<keyword evidence="14" id="KW-1185">Reference proteome</keyword>
<dbReference type="PANTHER" id="PTHR12891:SF0">
    <property type="entry name" value="MMS19 NUCLEOTIDE EXCISION REPAIR PROTEIN HOMOLOG"/>
    <property type="match status" value="1"/>
</dbReference>
<evidence type="ECO:0000256" key="1">
    <source>
        <dbReference type="ARBA" id="ARBA00004123"/>
    </source>
</evidence>
<evidence type="ECO:0000256" key="5">
    <source>
        <dbReference type="ARBA" id="ARBA00022737"/>
    </source>
</evidence>
<evidence type="ECO:0000313" key="13">
    <source>
        <dbReference type="Ensembl" id="ENSPKIP00000038280.1"/>
    </source>
</evidence>
<feature type="domain" description="MMS19 C-terminal" evidence="11">
    <location>
        <begin position="567"/>
        <end position="997"/>
    </location>
</feature>
<keyword evidence="6 10" id="KW-0227">DNA damage</keyword>
<dbReference type="InterPro" id="IPR011989">
    <property type="entry name" value="ARM-like"/>
</dbReference>
<comment type="subcellular location">
    <subcellularLocation>
        <location evidence="2 10">Cytoplasm</location>
        <location evidence="2 10">Cytoskeleton</location>
        <location evidence="2 10">Spindle</location>
    </subcellularLocation>
    <subcellularLocation>
        <location evidence="1 10">Nucleus</location>
    </subcellularLocation>
</comment>
<comment type="subunit">
    <text evidence="10">Component of the CIA complex.</text>
</comment>
<name>A0A3B3T6J6_9TELE</name>
<dbReference type="SUPFAM" id="SSF48371">
    <property type="entry name" value="ARM repeat"/>
    <property type="match status" value="2"/>
</dbReference>
<dbReference type="Ensembl" id="ENSPKIT00000019270.1">
    <property type="protein sequence ID" value="ENSPKIP00000038280.1"/>
    <property type="gene ID" value="ENSPKIG00000016111.1"/>
</dbReference>
<evidence type="ECO:0000256" key="3">
    <source>
        <dbReference type="ARBA" id="ARBA00009340"/>
    </source>
</evidence>
<organism evidence="13 14">
    <name type="scientific">Paramormyrops kingsleyae</name>
    <dbReference type="NCBI Taxonomy" id="1676925"/>
    <lineage>
        <taxon>Eukaryota</taxon>
        <taxon>Metazoa</taxon>
        <taxon>Chordata</taxon>
        <taxon>Craniata</taxon>
        <taxon>Vertebrata</taxon>
        <taxon>Euteleostomi</taxon>
        <taxon>Actinopterygii</taxon>
        <taxon>Neopterygii</taxon>
        <taxon>Teleostei</taxon>
        <taxon>Osteoglossocephala</taxon>
        <taxon>Osteoglossomorpha</taxon>
        <taxon>Osteoglossiformes</taxon>
        <taxon>Mormyridae</taxon>
        <taxon>Paramormyrops</taxon>
    </lineage>
</organism>
<keyword evidence="4 10" id="KW-0963">Cytoplasm</keyword>
<evidence type="ECO:0000256" key="6">
    <source>
        <dbReference type="ARBA" id="ARBA00022763"/>
    </source>
</evidence>
<evidence type="ECO:0000259" key="12">
    <source>
        <dbReference type="Pfam" id="PF14500"/>
    </source>
</evidence>
<evidence type="ECO:0000313" key="14">
    <source>
        <dbReference type="Proteomes" id="UP000261540"/>
    </source>
</evidence>
<reference evidence="13" key="2">
    <citation type="submission" date="2025-09" db="UniProtKB">
        <authorList>
            <consortium name="Ensembl"/>
        </authorList>
    </citation>
    <scope>IDENTIFICATION</scope>
</reference>
<evidence type="ECO:0000256" key="10">
    <source>
        <dbReference type="RuleBase" id="RU367072"/>
    </source>
</evidence>
<dbReference type="GeneTree" id="ENSGT00390000015583"/>
<evidence type="ECO:0000259" key="11">
    <source>
        <dbReference type="Pfam" id="PF12460"/>
    </source>
</evidence>
<dbReference type="InterPro" id="IPR024687">
    <property type="entry name" value="MMS19_C"/>
</dbReference>
<keyword evidence="8 10" id="KW-0206">Cytoskeleton</keyword>
<keyword evidence="7 10" id="KW-0234">DNA repair</keyword>
<dbReference type="InterPro" id="IPR029240">
    <property type="entry name" value="MMS19_N"/>
</dbReference>
<dbReference type="Gene3D" id="1.25.10.10">
    <property type="entry name" value="Leucine-rich Repeat Variant"/>
    <property type="match status" value="1"/>
</dbReference>